<dbReference type="Pfam" id="PF21106">
    <property type="entry name" value="YtxK_like"/>
    <property type="match status" value="1"/>
</dbReference>
<keyword evidence="3" id="KW-0489">Methyltransferase</keyword>
<protein>
    <submittedName>
        <fullName evidence="3">Adenine-specific DNA methyltransferase</fullName>
    </submittedName>
</protein>
<keyword evidence="3" id="KW-0808">Transferase</keyword>
<dbReference type="EMBL" id="AZDA01000001">
    <property type="protein sequence ID" value="KRK41006.1"/>
    <property type="molecule type" value="Genomic_DNA"/>
</dbReference>
<reference evidence="3 4" key="1">
    <citation type="journal article" date="2015" name="Genome Announc.">
        <title>Expanding the biotechnology potential of lactobacilli through comparative genomics of 213 strains and associated genera.</title>
        <authorList>
            <person name="Sun Z."/>
            <person name="Harris H.M."/>
            <person name="McCann A."/>
            <person name="Guo C."/>
            <person name="Argimon S."/>
            <person name="Zhang W."/>
            <person name="Yang X."/>
            <person name="Jeffery I.B."/>
            <person name="Cooney J.C."/>
            <person name="Kagawa T.F."/>
            <person name="Liu W."/>
            <person name="Song Y."/>
            <person name="Salvetti E."/>
            <person name="Wrobel A."/>
            <person name="Rasinkangas P."/>
            <person name="Parkhill J."/>
            <person name="Rea M.C."/>
            <person name="O'Sullivan O."/>
            <person name="Ritari J."/>
            <person name="Douillard F.P."/>
            <person name="Paul Ross R."/>
            <person name="Yang R."/>
            <person name="Briner A.E."/>
            <person name="Felis G.E."/>
            <person name="de Vos W.M."/>
            <person name="Barrangou R."/>
            <person name="Klaenhammer T.R."/>
            <person name="Caufield P.W."/>
            <person name="Cui Y."/>
            <person name="Zhang H."/>
            <person name="O'Toole P.W."/>
        </authorList>
    </citation>
    <scope>NUCLEOTIDE SEQUENCE [LARGE SCALE GENOMIC DNA]</scope>
    <source>
        <strain evidence="3 4">DSM 20003</strain>
    </source>
</reference>
<feature type="domain" description="YtxK-like N-terminal helical" evidence="2">
    <location>
        <begin position="9"/>
        <end position="90"/>
    </location>
</feature>
<dbReference type="SUPFAM" id="SSF53335">
    <property type="entry name" value="S-adenosyl-L-methionine-dependent methyltransferases"/>
    <property type="match status" value="1"/>
</dbReference>
<evidence type="ECO:0000259" key="1">
    <source>
        <dbReference type="Pfam" id="PF02384"/>
    </source>
</evidence>
<dbReference type="Gene3D" id="1.10.150.470">
    <property type="match status" value="1"/>
</dbReference>
<dbReference type="InterPro" id="IPR016843">
    <property type="entry name" value="S-AdoMet-dep_Ade-MeTrfase_prd"/>
</dbReference>
<dbReference type="PANTHER" id="PTHR41313:SF1">
    <property type="entry name" value="DNA METHYLASE ADENINE-SPECIFIC DOMAIN-CONTAINING PROTEIN"/>
    <property type="match status" value="1"/>
</dbReference>
<dbReference type="PANTHER" id="PTHR41313">
    <property type="entry name" value="ADENINE-SPECIFIC METHYLTRANSFERASE"/>
    <property type="match status" value="1"/>
</dbReference>
<dbReference type="InterPro" id="IPR048375">
    <property type="entry name" value="YtxK-like_N"/>
</dbReference>
<evidence type="ECO:0000313" key="3">
    <source>
        <dbReference type="EMBL" id="KRK41006.1"/>
    </source>
</evidence>
<keyword evidence="4" id="KW-1185">Reference proteome</keyword>
<feature type="domain" description="DNA methylase adenine-specific" evidence="1">
    <location>
        <begin position="102"/>
        <end position="313"/>
    </location>
</feature>
<dbReference type="InterPro" id="IPR029063">
    <property type="entry name" value="SAM-dependent_MTases_sf"/>
</dbReference>
<accession>A0A0R1H3G1</accession>
<dbReference type="Pfam" id="PF02384">
    <property type="entry name" value="N6_Mtase"/>
    <property type="match status" value="1"/>
</dbReference>
<dbReference type="Gene3D" id="3.40.50.150">
    <property type="entry name" value="Vaccinia Virus protein VP39"/>
    <property type="match status" value="1"/>
</dbReference>
<sequence length="338" mass="37918">MNMGQRAVEQLYKRLDTTTALLKSDLEVSYLDALIETSENILAGGQIHVDAGLPHPEVRQRLTEQYQQIDLVDLDPETIRQAFQLAILRGEQTDALQANHQMTPDTIGMLMAYLIDELAGLKDQDQVLDLTIGTGNLLYTVLNRLKQTQHLTLTGFGVDNDDTMLALADVSARLQQATVTLYHQDAIDDLVVPQVDLSVSDLPVGYYPVDQRAEKFDTHAQSGHSFAHHLLIEQSMCYTKPAGFGFFLVPSLIFQSEEAKSLTKWMTSATYMQGLLNLPRDLFQDQRAQKAILILQNKGGQAKQAPKVLLGEFPSLRNQEQLRHFMAEISAWQQKNIV</sequence>
<dbReference type="PATRIC" id="fig|1423726.3.peg.1764"/>
<dbReference type="GO" id="GO:0032259">
    <property type="term" value="P:methylation"/>
    <property type="evidence" value="ECO:0007669"/>
    <property type="project" value="UniProtKB-KW"/>
</dbReference>
<organism evidence="3 4">
    <name type="scientific">Loigolactobacillus bifermentans DSM 20003</name>
    <dbReference type="NCBI Taxonomy" id="1423726"/>
    <lineage>
        <taxon>Bacteria</taxon>
        <taxon>Bacillati</taxon>
        <taxon>Bacillota</taxon>
        <taxon>Bacilli</taxon>
        <taxon>Lactobacillales</taxon>
        <taxon>Lactobacillaceae</taxon>
        <taxon>Loigolactobacillus</taxon>
    </lineage>
</organism>
<dbReference type="InterPro" id="IPR052933">
    <property type="entry name" value="DNA_Protect_Modify"/>
</dbReference>
<dbReference type="AlphaFoldDB" id="A0A0R1H3G1"/>
<proteinExistence type="predicted"/>
<name>A0A0R1H3G1_9LACO</name>
<dbReference type="Proteomes" id="UP000051461">
    <property type="component" value="Unassembled WGS sequence"/>
</dbReference>
<dbReference type="InterPro" id="IPR003356">
    <property type="entry name" value="DNA_methylase_A-5"/>
</dbReference>
<comment type="caution">
    <text evidence="3">The sequence shown here is derived from an EMBL/GenBank/DDBJ whole genome shotgun (WGS) entry which is preliminary data.</text>
</comment>
<dbReference type="GO" id="GO:0003677">
    <property type="term" value="F:DNA binding"/>
    <property type="evidence" value="ECO:0007669"/>
    <property type="project" value="InterPro"/>
</dbReference>
<dbReference type="GO" id="GO:0008170">
    <property type="term" value="F:N-methyltransferase activity"/>
    <property type="evidence" value="ECO:0007669"/>
    <property type="project" value="InterPro"/>
</dbReference>
<gene>
    <name evidence="3" type="ORF">FC07_GL001704</name>
</gene>
<evidence type="ECO:0000313" key="4">
    <source>
        <dbReference type="Proteomes" id="UP000051461"/>
    </source>
</evidence>
<dbReference type="STRING" id="1423726.FC07_GL001704"/>
<dbReference type="PIRSF" id="PIRSF026567">
    <property type="entry name" value="Adenine_mtase_bact_prd"/>
    <property type="match status" value="1"/>
</dbReference>
<evidence type="ECO:0000259" key="2">
    <source>
        <dbReference type="Pfam" id="PF21106"/>
    </source>
</evidence>